<dbReference type="InterPro" id="IPR013087">
    <property type="entry name" value="Znf_C2H2_type"/>
</dbReference>
<dbReference type="GO" id="GO:0000978">
    <property type="term" value="F:RNA polymerase II cis-regulatory region sequence-specific DNA binding"/>
    <property type="evidence" value="ECO:0007669"/>
    <property type="project" value="TreeGrafter"/>
</dbReference>
<feature type="region of interest" description="Disordered" evidence="9">
    <location>
        <begin position="130"/>
        <end position="207"/>
    </location>
</feature>
<evidence type="ECO:0000313" key="12">
    <source>
        <dbReference type="Proteomes" id="UP000650582"/>
    </source>
</evidence>
<proteinExistence type="predicted"/>
<feature type="domain" description="C2H2-type" evidence="10">
    <location>
        <begin position="607"/>
        <end position="634"/>
    </location>
</feature>
<dbReference type="Gene3D" id="3.30.160.60">
    <property type="entry name" value="Classic Zinc Finger"/>
    <property type="match status" value="2"/>
</dbReference>
<evidence type="ECO:0000256" key="8">
    <source>
        <dbReference type="PROSITE-ProRule" id="PRU00042"/>
    </source>
</evidence>
<dbReference type="PROSITE" id="PS00028">
    <property type="entry name" value="ZINC_FINGER_C2H2_1"/>
    <property type="match status" value="2"/>
</dbReference>
<evidence type="ECO:0000256" key="9">
    <source>
        <dbReference type="SAM" id="MobiDB-lite"/>
    </source>
</evidence>
<feature type="compositionally biased region" description="Polar residues" evidence="9">
    <location>
        <begin position="164"/>
        <end position="182"/>
    </location>
</feature>
<dbReference type="GO" id="GO:0005634">
    <property type="term" value="C:nucleus"/>
    <property type="evidence" value="ECO:0007669"/>
    <property type="project" value="UniProtKB-SubCell"/>
</dbReference>
<feature type="compositionally biased region" description="Polar residues" evidence="9">
    <location>
        <begin position="135"/>
        <end position="144"/>
    </location>
</feature>
<keyword evidence="3" id="KW-0677">Repeat</keyword>
<keyword evidence="7" id="KW-0539">Nucleus</keyword>
<evidence type="ECO:0000256" key="1">
    <source>
        <dbReference type="ARBA" id="ARBA00004123"/>
    </source>
</evidence>
<keyword evidence="6" id="KW-0238">DNA-binding</keyword>
<accession>A0A8H7HH29</accession>
<dbReference type="PANTHER" id="PTHR19818">
    <property type="entry name" value="ZINC FINGER PROTEIN ZIC AND GLI"/>
    <property type="match status" value="1"/>
</dbReference>
<evidence type="ECO:0000259" key="10">
    <source>
        <dbReference type="PROSITE" id="PS50157"/>
    </source>
</evidence>
<dbReference type="SUPFAM" id="SSF57667">
    <property type="entry name" value="beta-beta-alpha zinc fingers"/>
    <property type="match status" value="1"/>
</dbReference>
<evidence type="ECO:0000313" key="11">
    <source>
        <dbReference type="EMBL" id="KAF8686514.1"/>
    </source>
</evidence>
<dbReference type="AlphaFoldDB" id="A0A8H7HH29"/>
<reference evidence="11" key="1">
    <citation type="submission" date="2020-09" db="EMBL/GenBank/DDBJ databases">
        <title>Comparative genome analyses of four rice-infecting Rhizoctonia solani isolates reveal extensive enrichment of homogalacturonan modification genes.</title>
        <authorList>
            <person name="Lee D.-Y."/>
            <person name="Jeon J."/>
            <person name="Kim K.-T."/>
            <person name="Cheong K."/>
            <person name="Song H."/>
            <person name="Choi G."/>
            <person name="Ko J."/>
            <person name="Opiyo S.O."/>
            <person name="Zuo S."/>
            <person name="Madhav S."/>
            <person name="Lee Y.-H."/>
            <person name="Wang G.-L."/>
        </authorList>
    </citation>
    <scope>NUCLEOTIDE SEQUENCE</scope>
    <source>
        <strain evidence="11">AG1-IA YN-7</strain>
    </source>
</reference>
<dbReference type="FunFam" id="3.30.160.60:FF:000045">
    <property type="entry name" value="ZFP69 zinc finger protein B"/>
    <property type="match status" value="1"/>
</dbReference>
<evidence type="ECO:0000256" key="5">
    <source>
        <dbReference type="ARBA" id="ARBA00022833"/>
    </source>
</evidence>
<dbReference type="InterPro" id="IPR036236">
    <property type="entry name" value="Znf_C2H2_sf"/>
</dbReference>
<name>A0A8H7HH29_9AGAM</name>
<evidence type="ECO:0000256" key="2">
    <source>
        <dbReference type="ARBA" id="ARBA00022723"/>
    </source>
</evidence>
<comment type="subcellular location">
    <subcellularLocation>
        <location evidence="1">Nucleus</location>
    </subcellularLocation>
</comment>
<gene>
    <name evidence="11" type="ORF">RHS04_00159</name>
</gene>
<keyword evidence="4 8" id="KW-0863">Zinc-finger</keyword>
<dbReference type="Pfam" id="PF00096">
    <property type="entry name" value="zf-C2H2"/>
    <property type="match status" value="1"/>
</dbReference>
<keyword evidence="5" id="KW-0862">Zinc</keyword>
<evidence type="ECO:0000256" key="4">
    <source>
        <dbReference type="ARBA" id="ARBA00022771"/>
    </source>
</evidence>
<evidence type="ECO:0000256" key="6">
    <source>
        <dbReference type="ARBA" id="ARBA00023125"/>
    </source>
</evidence>
<dbReference type="PROSITE" id="PS50157">
    <property type="entry name" value="ZINC_FINGER_C2H2_2"/>
    <property type="match status" value="1"/>
</dbReference>
<dbReference type="GO" id="GO:0000981">
    <property type="term" value="F:DNA-binding transcription factor activity, RNA polymerase II-specific"/>
    <property type="evidence" value="ECO:0007669"/>
    <property type="project" value="TreeGrafter"/>
</dbReference>
<dbReference type="InterPro" id="IPR050329">
    <property type="entry name" value="GLI_C2H2-zinc-finger"/>
</dbReference>
<keyword evidence="2" id="KW-0479">Metal-binding</keyword>
<dbReference type="Proteomes" id="UP000650582">
    <property type="component" value="Unassembled WGS sequence"/>
</dbReference>
<sequence length="717" mass="78508">MSLTQSCVALLVSELGDNNPPLAVLGANPEKGEASTFTPMMIAKISPVDMAKEEEEEGEILEYLTTLFSLTSLDGTKASGEGNEREPAAPMTPIAPLKNKKWSWWQLGSEAMNVGKRVLQATTAVFAYSEDASESAPNNQTPATNDERSPQENNCELPPKLKPSASQCGHIQSALNIKQQSGRVEEEDGESEQGFFEPRTPKQPTSAPVLSIKTVTDELGPTTPWDGKRSDNFIDGKLTKDEVGIQAKLRDEEERKIQARIVEAPDDSKLESICSPCDKDGDPNKHYYFDTPRGCYYFDDRRNLYSESGDWLGTCSLDLDSNTPFPHFCIGDAKYWFHNGLWVLGSDNTFYPVELWMKDNDNVANILDGSGVPNPAFAAAGDPSLAGLECPETQDLDSFLSSLDRLGVSDNIGQVCPKGVSAHDPSTEKIISAEANLCEPDHTFDLSVLPSQGIKDLLYFEYPQLLAFDKTPAPEDCTSVTQPHLSLRPQFDSGPALIATSVSDTCALASKEVAKANAPDLNSHSLQRGLQGNSLIPFSPNTPLAIPPCISYPTAGDAVPNDTSLFAASSPPSDVPATRVSQNRVAKLLKAPAVRHIVKKRKGVEHRRCPVCSKVFRRPCSLVEHIRVHTGEKPYGCPFMGCTVAFATKQNMKRHFLGHQAGPLENYTPYAISMLSETSLFDKNAKCNETEWGEEHPTNDRYMPYGPAPHLARRFRV</sequence>
<dbReference type="SMART" id="SM00355">
    <property type="entry name" value="ZnF_C2H2"/>
    <property type="match status" value="2"/>
</dbReference>
<organism evidence="11 12">
    <name type="scientific">Rhizoctonia solani</name>
    <dbReference type="NCBI Taxonomy" id="456999"/>
    <lineage>
        <taxon>Eukaryota</taxon>
        <taxon>Fungi</taxon>
        <taxon>Dikarya</taxon>
        <taxon>Basidiomycota</taxon>
        <taxon>Agaricomycotina</taxon>
        <taxon>Agaricomycetes</taxon>
        <taxon>Cantharellales</taxon>
        <taxon>Ceratobasidiaceae</taxon>
        <taxon>Rhizoctonia</taxon>
    </lineage>
</organism>
<dbReference type="GO" id="GO:0008270">
    <property type="term" value="F:zinc ion binding"/>
    <property type="evidence" value="ECO:0007669"/>
    <property type="project" value="UniProtKB-KW"/>
</dbReference>
<comment type="caution">
    <text evidence="11">The sequence shown here is derived from an EMBL/GenBank/DDBJ whole genome shotgun (WGS) entry which is preliminary data.</text>
</comment>
<protein>
    <recommendedName>
        <fullName evidence="10">C2H2-type domain-containing protein</fullName>
    </recommendedName>
</protein>
<dbReference type="EMBL" id="JACYCC010000010">
    <property type="protein sequence ID" value="KAF8686514.1"/>
    <property type="molecule type" value="Genomic_DNA"/>
</dbReference>
<dbReference type="GO" id="GO:0045944">
    <property type="term" value="P:positive regulation of transcription by RNA polymerase II"/>
    <property type="evidence" value="ECO:0007669"/>
    <property type="project" value="UniProtKB-ARBA"/>
</dbReference>
<evidence type="ECO:0000256" key="3">
    <source>
        <dbReference type="ARBA" id="ARBA00022737"/>
    </source>
</evidence>
<evidence type="ECO:0000256" key="7">
    <source>
        <dbReference type="ARBA" id="ARBA00023242"/>
    </source>
</evidence>
<dbReference type="PANTHER" id="PTHR19818:SF139">
    <property type="entry name" value="PAIR-RULE PROTEIN ODD-PAIRED"/>
    <property type="match status" value="1"/>
</dbReference>